<dbReference type="Proteomes" id="UP000039021">
    <property type="component" value="Unassembled WGS sequence"/>
</dbReference>
<dbReference type="Proteomes" id="UP000039217">
    <property type="component" value="Unassembled WGS sequence"/>
</dbReference>
<evidence type="ECO:0000313" key="2">
    <source>
        <dbReference type="EMBL" id="CPC04175.1"/>
    </source>
</evidence>
<accession>A0A654ZHN2</accession>
<sequence length="31" mass="3789">MWFVVVLFAQDFRGVVVSIYSRLAVVEVWWW</sequence>
<gene>
    <name evidence="1" type="ORF">ERS007661_03711</name>
    <name evidence="2" type="ORF">ERS007739_05535</name>
</gene>
<evidence type="ECO:0000313" key="1">
    <source>
        <dbReference type="EMBL" id="CNW24061.1"/>
    </source>
</evidence>
<reference evidence="3 4" key="1">
    <citation type="submission" date="2015-03" db="EMBL/GenBank/DDBJ databases">
        <authorList>
            <consortium name="Pathogen Informatics"/>
        </authorList>
    </citation>
    <scope>NUCLEOTIDE SEQUENCE [LARGE SCALE GENOMIC DNA]</scope>
    <source>
        <strain evidence="1 4">D00501624</strain>
        <strain evidence="3">N09902308</strain>
    </source>
</reference>
<dbReference type="EMBL" id="CSBK01004607">
    <property type="protein sequence ID" value="CPC04175.1"/>
    <property type="molecule type" value="Genomic_DNA"/>
</dbReference>
<organism evidence="2 3">
    <name type="scientific">Mycobacterium tuberculosis</name>
    <dbReference type="NCBI Taxonomy" id="1773"/>
    <lineage>
        <taxon>Bacteria</taxon>
        <taxon>Bacillati</taxon>
        <taxon>Actinomycetota</taxon>
        <taxon>Actinomycetes</taxon>
        <taxon>Mycobacteriales</taxon>
        <taxon>Mycobacteriaceae</taxon>
        <taxon>Mycobacterium</taxon>
        <taxon>Mycobacterium tuberculosis complex</taxon>
    </lineage>
</organism>
<name>A0A654ZHN2_MYCTX</name>
<dbReference type="AlphaFoldDB" id="A0A654ZHN2"/>
<protein>
    <submittedName>
        <fullName evidence="2">Uncharacterized protein</fullName>
    </submittedName>
</protein>
<evidence type="ECO:0000313" key="3">
    <source>
        <dbReference type="Proteomes" id="UP000039021"/>
    </source>
</evidence>
<evidence type="ECO:0000313" key="4">
    <source>
        <dbReference type="Proteomes" id="UP000039217"/>
    </source>
</evidence>
<proteinExistence type="predicted"/>
<reference evidence="2" key="2">
    <citation type="submission" date="2015-03" db="EMBL/GenBank/DDBJ databases">
        <authorList>
            <consortium name="Pathogen Informatics"/>
            <person name="Murphy D."/>
        </authorList>
    </citation>
    <scope>NUCLEOTIDE SEQUENCE</scope>
    <source>
        <strain evidence="2">N09902308</strain>
    </source>
</reference>
<dbReference type="EMBL" id="CQQC01001784">
    <property type="protein sequence ID" value="CNW24061.1"/>
    <property type="molecule type" value="Genomic_DNA"/>
</dbReference>